<evidence type="ECO:0008006" key="3">
    <source>
        <dbReference type="Google" id="ProtNLM"/>
    </source>
</evidence>
<accession>A0A2S7U058</accession>
<dbReference type="Proteomes" id="UP000239907">
    <property type="component" value="Unassembled WGS sequence"/>
</dbReference>
<comment type="caution">
    <text evidence="1">The sequence shown here is derived from an EMBL/GenBank/DDBJ whole genome shotgun (WGS) entry which is preliminary data.</text>
</comment>
<dbReference type="EMBL" id="MQWA01000001">
    <property type="protein sequence ID" value="PQJ27583.1"/>
    <property type="molecule type" value="Genomic_DNA"/>
</dbReference>
<organism evidence="1 2">
    <name type="scientific">Rubritalea profundi</name>
    <dbReference type="NCBI Taxonomy" id="1658618"/>
    <lineage>
        <taxon>Bacteria</taxon>
        <taxon>Pseudomonadati</taxon>
        <taxon>Verrucomicrobiota</taxon>
        <taxon>Verrucomicrobiia</taxon>
        <taxon>Verrucomicrobiales</taxon>
        <taxon>Rubritaleaceae</taxon>
        <taxon>Rubritalea</taxon>
    </lineage>
</organism>
<reference evidence="1 2" key="1">
    <citation type="submission" date="2016-12" db="EMBL/GenBank/DDBJ databases">
        <title>Study of bacterial adaptation to deep sea.</title>
        <authorList>
            <person name="Song J."/>
            <person name="Yoshizawa S."/>
            <person name="Kogure K."/>
        </authorList>
    </citation>
    <scope>NUCLEOTIDE SEQUENCE [LARGE SCALE GENOMIC DNA]</scope>
    <source>
        <strain evidence="1 2">SAORIC-165</strain>
    </source>
</reference>
<evidence type="ECO:0000313" key="1">
    <source>
        <dbReference type="EMBL" id="PQJ27583.1"/>
    </source>
</evidence>
<gene>
    <name evidence="1" type="ORF">BSZ32_03130</name>
</gene>
<protein>
    <recommendedName>
        <fullName evidence="3">MBG domain-containing protein</fullName>
    </recommendedName>
</protein>
<evidence type="ECO:0000313" key="2">
    <source>
        <dbReference type="Proteomes" id="UP000239907"/>
    </source>
</evidence>
<proteinExistence type="predicted"/>
<dbReference type="AlphaFoldDB" id="A0A2S7U058"/>
<sequence length="162" mass="16551">MLGDLLIMTGLSTNNVPDLFFDHGIHGAFTVNVSGKSNSEFNLSAANTFTELIVNPSAGNNIESNATFAGSLSGDVTIMAVGNGNPAAKLTIDAADAMSDAATLSISGTNATLLTVNFNDTIKYLQINGVTQPTCTYGAGQDRNPSWYSGAGVLTVAGAPTT</sequence>
<keyword evidence="2" id="KW-1185">Reference proteome</keyword>
<name>A0A2S7U058_9BACT</name>